<name>A0A7J7KSL9_BUGNE</name>
<evidence type="ECO:0000313" key="12">
    <source>
        <dbReference type="Proteomes" id="UP000593567"/>
    </source>
</evidence>
<dbReference type="AlphaFoldDB" id="A0A7J7KSL9"/>
<feature type="compositionally biased region" description="Polar residues" evidence="10">
    <location>
        <begin position="509"/>
        <end position="518"/>
    </location>
</feature>
<dbReference type="PANTHER" id="PTHR47969">
    <property type="entry name" value="CHROMOSOME-ASSOCIATED KINESIN KIF4A-RELATED"/>
    <property type="match status" value="1"/>
</dbReference>
<evidence type="ECO:0000256" key="3">
    <source>
        <dbReference type="ARBA" id="ARBA00022701"/>
    </source>
</evidence>
<evidence type="ECO:0000256" key="7">
    <source>
        <dbReference type="ARBA" id="ARBA00023175"/>
    </source>
</evidence>
<feature type="coiled-coil region" evidence="9">
    <location>
        <begin position="269"/>
        <end position="303"/>
    </location>
</feature>
<evidence type="ECO:0000313" key="11">
    <source>
        <dbReference type="EMBL" id="KAF6041200.1"/>
    </source>
</evidence>
<reference evidence="11" key="1">
    <citation type="submission" date="2020-06" db="EMBL/GenBank/DDBJ databases">
        <title>Draft genome of Bugula neritina, a colonial animal packing powerful symbionts and potential medicines.</title>
        <authorList>
            <person name="Rayko M."/>
        </authorList>
    </citation>
    <scope>NUCLEOTIDE SEQUENCE [LARGE SCALE GENOMIC DNA]</scope>
    <source>
        <strain evidence="11">Kwan_BN1</strain>
    </source>
</reference>
<feature type="region of interest" description="Disordered" evidence="10">
    <location>
        <begin position="474"/>
        <end position="518"/>
    </location>
</feature>
<keyword evidence="5" id="KW-0067">ATP-binding</keyword>
<keyword evidence="3" id="KW-0493">Microtubule</keyword>
<keyword evidence="12" id="KW-1185">Reference proteome</keyword>
<organism evidence="11 12">
    <name type="scientific">Bugula neritina</name>
    <name type="common">Brown bryozoan</name>
    <name type="synonym">Sertularia neritina</name>
    <dbReference type="NCBI Taxonomy" id="10212"/>
    <lineage>
        <taxon>Eukaryota</taxon>
        <taxon>Metazoa</taxon>
        <taxon>Spiralia</taxon>
        <taxon>Lophotrochozoa</taxon>
        <taxon>Bryozoa</taxon>
        <taxon>Gymnolaemata</taxon>
        <taxon>Cheilostomatida</taxon>
        <taxon>Flustrina</taxon>
        <taxon>Buguloidea</taxon>
        <taxon>Bugulidae</taxon>
        <taxon>Bugula</taxon>
    </lineage>
</organism>
<evidence type="ECO:0000256" key="9">
    <source>
        <dbReference type="SAM" id="Coils"/>
    </source>
</evidence>
<feature type="compositionally biased region" description="Basic residues" evidence="10">
    <location>
        <begin position="499"/>
        <end position="508"/>
    </location>
</feature>
<feature type="region of interest" description="Disordered" evidence="10">
    <location>
        <begin position="138"/>
        <end position="201"/>
    </location>
</feature>
<feature type="region of interest" description="Disordered" evidence="10">
    <location>
        <begin position="375"/>
        <end position="401"/>
    </location>
</feature>
<evidence type="ECO:0000256" key="2">
    <source>
        <dbReference type="ARBA" id="ARBA00022490"/>
    </source>
</evidence>
<dbReference type="OrthoDB" id="3176171at2759"/>
<proteinExistence type="predicted"/>
<evidence type="ECO:0000256" key="6">
    <source>
        <dbReference type="ARBA" id="ARBA00023054"/>
    </source>
</evidence>
<feature type="compositionally biased region" description="Low complexity" evidence="10">
    <location>
        <begin position="179"/>
        <end position="192"/>
    </location>
</feature>
<dbReference type="InterPro" id="IPR027640">
    <property type="entry name" value="Kinesin-like_fam"/>
</dbReference>
<dbReference type="InterPro" id="IPR036961">
    <property type="entry name" value="Kinesin_motor_dom_sf"/>
</dbReference>
<feature type="coiled-coil region" evidence="9">
    <location>
        <begin position="80"/>
        <end position="125"/>
    </location>
</feature>
<evidence type="ECO:0000256" key="5">
    <source>
        <dbReference type="ARBA" id="ARBA00022840"/>
    </source>
</evidence>
<keyword evidence="2" id="KW-0963">Cytoplasm</keyword>
<sequence length="518" mass="58875">MCYHYRYANRAKNIKNKPKINEDPKDALLREYQEEITKLRALLAGQMGDGNIDLNALIANASSASKPVKPKAVPTTDTDSAELEVEKEEIRKEYEMQLEELKSKYEEEKVNKSKLEEDMNKLREYYDSKIQDVEGKHAGLLPRTSEENNNEALPSEEQPANNADPVMRVESVTSERQRTSPTSAPRSSPTGSDFDGDSDMNYKPEMLQQAEALKRLQELQEQMVGGEAVGNSEIKERRRKKKRHAEEKRLALADAVAKGDDDGIMVEIYDTVQDELRAMKKRYENEKEKNKALQRDITDLQSEFEFDRIDYLDTIRKLEKQSELSQALLDRIHPCLRRDCNYSNLDKIKTECVYDDEESRWILPAMKIEKTSLPAAGMIPGGRQPGARHVSNGRSVYDPNPEEDAFYQKLTSGENTPSNYFRTTRQSKLLSETEQSKYAGSTSGAVIYTNGSSSPSGSSHQPRSADIRAAAVHGAHHATNNEELSMRKPTKLEALRMPTPKKGKKKSRQQTWDNIDEY</sequence>
<keyword evidence="7" id="KW-0505">Motor protein</keyword>
<comment type="caution">
    <text evidence="11">The sequence shown here is derived from an EMBL/GenBank/DDBJ whole genome shotgun (WGS) entry which is preliminary data.</text>
</comment>
<keyword evidence="4" id="KW-0547">Nucleotide-binding</keyword>
<dbReference type="GO" id="GO:0005524">
    <property type="term" value="F:ATP binding"/>
    <property type="evidence" value="ECO:0007669"/>
    <property type="project" value="UniProtKB-KW"/>
</dbReference>
<dbReference type="GO" id="GO:0003777">
    <property type="term" value="F:microtubule motor activity"/>
    <property type="evidence" value="ECO:0007669"/>
    <property type="project" value="InterPro"/>
</dbReference>
<dbReference type="GO" id="GO:0005874">
    <property type="term" value="C:microtubule"/>
    <property type="evidence" value="ECO:0007669"/>
    <property type="project" value="UniProtKB-KW"/>
</dbReference>
<evidence type="ECO:0000256" key="1">
    <source>
        <dbReference type="ARBA" id="ARBA00004245"/>
    </source>
</evidence>
<evidence type="ECO:0000256" key="8">
    <source>
        <dbReference type="ARBA" id="ARBA00023212"/>
    </source>
</evidence>
<dbReference type="PANTHER" id="PTHR47969:SF21">
    <property type="entry name" value="KINESIN-LIKE PROTEIN"/>
    <property type="match status" value="1"/>
</dbReference>
<gene>
    <name evidence="11" type="ORF">EB796_000472</name>
</gene>
<dbReference type="Proteomes" id="UP000593567">
    <property type="component" value="Unassembled WGS sequence"/>
</dbReference>
<accession>A0A7J7KSL9</accession>
<keyword evidence="6 9" id="KW-0175">Coiled coil</keyword>
<dbReference type="Gene3D" id="3.40.850.10">
    <property type="entry name" value="Kinesin motor domain"/>
    <property type="match status" value="1"/>
</dbReference>
<dbReference type="GO" id="GO:0007018">
    <property type="term" value="P:microtubule-based movement"/>
    <property type="evidence" value="ECO:0007669"/>
    <property type="project" value="InterPro"/>
</dbReference>
<keyword evidence="8" id="KW-0206">Cytoskeleton</keyword>
<evidence type="ECO:0000256" key="10">
    <source>
        <dbReference type="SAM" id="MobiDB-lite"/>
    </source>
</evidence>
<dbReference type="EMBL" id="VXIV02000068">
    <property type="protein sequence ID" value="KAF6041200.1"/>
    <property type="molecule type" value="Genomic_DNA"/>
</dbReference>
<evidence type="ECO:0000256" key="4">
    <source>
        <dbReference type="ARBA" id="ARBA00022741"/>
    </source>
</evidence>
<feature type="region of interest" description="Disordered" evidence="10">
    <location>
        <begin position="226"/>
        <end position="246"/>
    </location>
</feature>
<protein>
    <submittedName>
        <fullName evidence="11">KIF17</fullName>
    </submittedName>
</protein>
<comment type="subcellular location">
    <subcellularLocation>
        <location evidence="1">Cytoplasm</location>
        <location evidence="1">Cytoskeleton</location>
    </subcellularLocation>
</comment>
<feature type="compositionally biased region" description="Basic and acidic residues" evidence="10">
    <location>
        <begin position="484"/>
        <end position="494"/>
    </location>
</feature>